<dbReference type="Gene3D" id="3.10.120.10">
    <property type="entry name" value="Cytochrome b5-like heme/steroid binding domain"/>
    <property type="match status" value="1"/>
</dbReference>
<reference evidence="6 7" key="1">
    <citation type="journal article" date="2010" name="Plant Cell">
        <title>The Chlorella variabilis NC64A genome reveals adaptation to photosymbiosis, coevolution with viruses, and cryptic sex.</title>
        <authorList>
            <person name="Blanc G."/>
            <person name="Duncan G."/>
            <person name="Agarkova I."/>
            <person name="Borodovsky M."/>
            <person name="Gurnon J."/>
            <person name="Kuo A."/>
            <person name="Lindquist E."/>
            <person name="Lucas S."/>
            <person name="Pangilinan J."/>
            <person name="Polle J."/>
            <person name="Salamov A."/>
            <person name="Terry A."/>
            <person name="Yamada T."/>
            <person name="Dunigan D.D."/>
            <person name="Grigoriev I.V."/>
            <person name="Claverie J.M."/>
            <person name="Van Etten J.L."/>
        </authorList>
    </citation>
    <scope>NUCLEOTIDE SEQUENCE [LARGE SCALE GENOMIC DNA]</scope>
    <source>
        <strain evidence="6 7">NC64A</strain>
    </source>
</reference>
<comment type="similarity">
    <text evidence="4">Belongs to the cytochrome b5 family.</text>
</comment>
<gene>
    <name evidence="6" type="ORF">CHLNCDRAFT_137687</name>
</gene>
<proteinExistence type="inferred from homology"/>
<dbReference type="OrthoDB" id="260519at2759"/>
<dbReference type="PANTHER" id="PTHR19359">
    <property type="entry name" value="CYTOCHROME B5"/>
    <property type="match status" value="1"/>
</dbReference>
<name>E1Z496_CHLVA</name>
<dbReference type="RefSeq" id="XP_005851416.1">
    <property type="nucleotide sequence ID" value="XM_005851354.1"/>
</dbReference>
<evidence type="ECO:0000313" key="6">
    <source>
        <dbReference type="EMBL" id="EFN59314.1"/>
    </source>
</evidence>
<dbReference type="GO" id="GO:0016020">
    <property type="term" value="C:membrane"/>
    <property type="evidence" value="ECO:0007669"/>
    <property type="project" value="TreeGrafter"/>
</dbReference>
<evidence type="ECO:0000256" key="3">
    <source>
        <dbReference type="ARBA" id="ARBA00023004"/>
    </source>
</evidence>
<dbReference type="PROSITE" id="PS50255">
    <property type="entry name" value="CYTOCHROME_B5_2"/>
    <property type="match status" value="1"/>
</dbReference>
<dbReference type="Pfam" id="PF00173">
    <property type="entry name" value="Cyt-b5"/>
    <property type="match status" value="1"/>
</dbReference>
<keyword evidence="1" id="KW-0349">Heme</keyword>
<protein>
    <recommendedName>
        <fullName evidence="5">Cytochrome b5 heme-binding domain-containing protein</fullName>
    </recommendedName>
</protein>
<dbReference type="GO" id="GO:0020037">
    <property type="term" value="F:heme binding"/>
    <property type="evidence" value="ECO:0007669"/>
    <property type="project" value="TreeGrafter"/>
</dbReference>
<dbReference type="eggNOG" id="KOG0537">
    <property type="taxonomic scope" value="Eukaryota"/>
</dbReference>
<dbReference type="EMBL" id="GL433836">
    <property type="protein sequence ID" value="EFN59314.1"/>
    <property type="molecule type" value="Genomic_DNA"/>
</dbReference>
<evidence type="ECO:0000256" key="2">
    <source>
        <dbReference type="ARBA" id="ARBA00022723"/>
    </source>
</evidence>
<evidence type="ECO:0000313" key="7">
    <source>
        <dbReference type="Proteomes" id="UP000008141"/>
    </source>
</evidence>
<evidence type="ECO:0000256" key="4">
    <source>
        <dbReference type="ARBA" id="ARBA00038168"/>
    </source>
</evidence>
<organism evidence="7">
    <name type="scientific">Chlorella variabilis</name>
    <name type="common">Green alga</name>
    <dbReference type="NCBI Taxonomy" id="554065"/>
    <lineage>
        <taxon>Eukaryota</taxon>
        <taxon>Viridiplantae</taxon>
        <taxon>Chlorophyta</taxon>
        <taxon>core chlorophytes</taxon>
        <taxon>Trebouxiophyceae</taxon>
        <taxon>Chlorellales</taxon>
        <taxon>Chlorellaceae</taxon>
        <taxon>Chlorella clade</taxon>
        <taxon>Chlorella</taxon>
    </lineage>
</organism>
<dbReference type="InterPro" id="IPR036400">
    <property type="entry name" value="Cyt_B5-like_heme/steroid_sf"/>
</dbReference>
<dbReference type="KEGG" id="cvr:CHLNCDRAFT_137687"/>
<sequence>MVSSTREVDPQSLPAVQLHVIDHPDGQGPALISRSTAAQLGIADGSSRGFLTLASGSDCVLATAVVQDGRVAHGQVAVTAVQQFNLHLGAGISDDFRVFVPPAGEPFELVDVEGEVSQLGKSEEAVDARALTRELLRLHFGLVLALNEACVLEVGARQLLLRITATNTLDAEAQEEAVAYHCYRASAAESLPQSMATVRGSVVLQNARQRPASGPSLSSVRVLTNDGEWFPVKRALLRPCIALTKAVRSEGESVPEVAVDVDTLIFDRVLIFLEALALGRKPPAFGLHLCSQLLAAAQHLGLRALEEYCQERLGECKDRLRFFSFEEVKRLNAAGGCWLILDGMVLDVTRWLPEHPGGSTIIPRQALNLDCSRFFELYHASRESFVYIRQFYHGEIAPEDVDLVPAPEEPASPEFLQQLREFTPWRLQPEVASHLGSRQAAEKA</sequence>
<feature type="domain" description="Cytochrome b5 heme-binding" evidence="5">
    <location>
        <begin position="320"/>
        <end position="397"/>
    </location>
</feature>
<dbReference type="AlphaFoldDB" id="E1Z496"/>
<dbReference type="SMART" id="SM01117">
    <property type="entry name" value="Cyt-b5"/>
    <property type="match status" value="1"/>
</dbReference>
<dbReference type="SUPFAM" id="SSF55856">
    <property type="entry name" value="Cytochrome b5-like heme/steroid binding domain"/>
    <property type="match status" value="1"/>
</dbReference>
<dbReference type="InParanoid" id="E1Z496"/>
<dbReference type="GO" id="GO:0046872">
    <property type="term" value="F:metal ion binding"/>
    <property type="evidence" value="ECO:0007669"/>
    <property type="project" value="UniProtKB-KW"/>
</dbReference>
<keyword evidence="2" id="KW-0479">Metal-binding</keyword>
<dbReference type="STRING" id="554065.E1Z496"/>
<dbReference type="GeneID" id="17358982"/>
<dbReference type="InterPro" id="IPR001199">
    <property type="entry name" value="Cyt_B5-like_heme/steroid-bd"/>
</dbReference>
<keyword evidence="3" id="KW-0408">Iron</keyword>
<evidence type="ECO:0000256" key="1">
    <source>
        <dbReference type="ARBA" id="ARBA00022617"/>
    </source>
</evidence>
<dbReference type="PANTHER" id="PTHR19359:SF95">
    <property type="entry name" value="CYTOCHROME B5 TYPE B"/>
    <property type="match status" value="1"/>
</dbReference>
<keyword evidence="7" id="KW-1185">Reference proteome</keyword>
<evidence type="ECO:0000259" key="5">
    <source>
        <dbReference type="PROSITE" id="PS50255"/>
    </source>
</evidence>
<dbReference type="OMA" id="TCEEEAA"/>
<accession>E1Z496</accession>
<dbReference type="Proteomes" id="UP000008141">
    <property type="component" value="Unassembled WGS sequence"/>
</dbReference>
<dbReference type="InterPro" id="IPR050668">
    <property type="entry name" value="Cytochrome_b5"/>
</dbReference>